<sequence length="103" mass="11471">MFFYKKVNHALGASVCGGETPTTATKKKNIYLKENKKDNQKLLCIFSFQVSIGGIIGTRGKRRGRHFKFTYLLVLPAATHSSTIALRSSQELPFTVPNIIINV</sequence>
<comment type="caution">
    <text evidence="1">The sequence shown here is derived from an EMBL/GenBank/DDBJ whole genome shotgun (WGS) entry which is preliminary data.</text>
</comment>
<evidence type="ECO:0000313" key="2">
    <source>
        <dbReference type="Proteomes" id="UP001151532"/>
    </source>
</evidence>
<evidence type="ECO:0000313" key="1">
    <source>
        <dbReference type="EMBL" id="KAJ6744788.1"/>
    </source>
</evidence>
<gene>
    <name evidence="1" type="ORF">OIU79_031005</name>
</gene>
<keyword evidence="2" id="KW-1185">Reference proteome</keyword>
<reference evidence="1" key="1">
    <citation type="submission" date="2022-11" db="EMBL/GenBank/DDBJ databases">
        <authorList>
            <person name="Hyden B.L."/>
            <person name="Feng K."/>
            <person name="Yates T."/>
            <person name="Jawdy S."/>
            <person name="Smart L.B."/>
            <person name="Muchero W."/>
        </authorList>
    </citation>
    <scope>NUCLEOTIDE SEQUENCE</scope>
    <source>
        <tissue evidence="1">Shoot tip</tissue>
    </source>
</reference>
<dbReference type="Proteomes" id="UP001151532">
    <property type="component" value="Chromosome 19"/>
</dbReference>
<dbReference type="AlphaFoldDB" id="A0A9Q0VBW4"/>
<reference evidence="1" key="2">
    <citation type="journal article" date="2023" name="Int. J. Mol. Sci.">
        <title>De Novo Assembly and Annotation of 11 Diverse Shrub Willow (Salix) Genomes Reveals Novel Gene Organization in Sex-Linked Regions.</title>
        <authorList>
            <person name="Hyden B."/>
            <person name="Feng K."/>
            <person name="Yates T.B."/>
            <person name="Jawdy S."/>
            <person name="Cereghino C."/>
            <person name="Smart L.B."/>
            <person name="Muchero W."/>
        </authorList>
    </citation>
    <scope>NUCLEOTIDE SEQUENCE</scope>
    <source>
        <tissue evidence="1">Shoot tip</tissue>
    </source>
</reference>
<protein>
    <submittedName>
        <fullName evidence="1">Uncharacterized protein</fullName>
    </submittedName>
</protein>
<proteinExistence type="predicted"/>
<dbReference type="EMBL" id="JAPFFK010000009">
    <property type="protein sequence ID" value="KAJ6744788.1"/>
    <property type="molecule type" value="Genomic_DNA"/>
</dbReference>
<organism evidence="1 2">
    <name type="scientific">Salix purpurea</name>
    <name type="common">Purple osier willow</name>
    <dbReference type="NCBI Taxonomy" id="77065"/>
    <lineage>
        <taxon>Eukaryota</taxon>
        <taxon>Viridiplantae</taxon>
        <taxon>Streptophyta</taxon>
        <taxon>Embryophyta</taxon>
        <taxon>Tracheophyta</taxon>
        <taxon>Spermatophyta</taxon>
        <taxon>Magnoliopsida</taxon>
        <taxon>eudicotyledons</taxon>
        <taxon>Gunneridae</taxon>
        <taxon>Pentapetalae</taxon>
        <taxon>rosids</taxon>
        <taxon>fabids</taxon>
        <taxon>Malpighiales</taxon>
        <taxon>Salicaceae</taxon>
        <taxon>Saliceae</taxon>
        <taxon>Salix</taxon>
    </lineage>
</organism>
<accession>A0A9Q0VBW4</accession>
<name>A0A9Q0VBW4_SALPP</name>